<keyword evidence="13" id="KW-1185">Reference proteome</keyword>
<dbReference type="GO" id="GO:0005886">
    <property type="term" value="C:plasma membrane"/>
    <property type="evidence" value="ECO:0007669"/>
    <property type="project" value="UniProtKB-SubCell"/>
</dbReference>
<evidence type="ECO:0000256" key="2">
    <source>
        <dbReference type="ARBA" id="ARBA00006742"/>
    </source>
</evidence>
<evidence type="ECO:0000256" key="11">
    <source>
        <dbReference type="SAM" id="Phobius"/>
    </source>
</evidence>
<evidence type="ECO:0000313" key="12">
    <source>
        <dbReference type="EMBL" id="ABF39150.1"/>
    </source>
</evidence>
<comment type="similarity">
    <text evidence="2">Belongs to the YajC family.</text>
</comment>
<evidence type="ECO:0000256" key="6">
    <source>
        <dbReference type="ARBA" id="ARBA00022692"/>
    </source>
</evidence>
<dbReference type="InterPro" id="IPR003849">
    <property type="entry name" value="Preprotein_translocase_YajC"/>
</dbReference>
<keyword evidence="8 11" id="KW-1133">Transmembrane helix</keyword>
<dbReference type="Pfam" id="PF02699">
    <property type="entry name" value="YajC"/>
    <property type="match status" value="1"/>
</dbReference>
<evidence type="ECO:0000256" key="4">
    <source>
        <dbReference type="ARBA" id="ARBA00022448"/>
    </source>
</evidence>
<evidence type="ECO:0000256" key="9">
    <source>
        <dbReference type="ARBA" id="ARBA00023010"/>
    </source>
</evidence>
<dbReference type="KEGG" id="aba:Acid345_0145"/>
<dbReference type="GO" id="GO:0015031">
    <property type="term" value="P:protein transport"/>
    <property type="evidence" value="ECO:0007669"/>
    <property type="project" value="UniProtKB-KW"/>
</dbReference>
<dbReference type="RefSeq" id="WP_011520952.1">
    <property type="nucleotide sequence ID" value="NC_008009.1"/>
</dbReference>
<dbReference type="HOGENOM" id="CLU_116157_5_1_0"/>
<accession>Q1IVF0</accession>
<keyword evidence="5" id="KW-1003">Cell membrane</keyword>
<reference evidence="12 13" key="1">
    <citation type="journal article" date="2009" name="Appl. Environ. Microbiol.">
        <title>Three genomes from the phylum Acidobacteria provide insight into the lifestyles of these microorganisms in soils.</title>
        <authorList>
            <person name="Ward N.L."/>
            <person name="Challacombe J.F."/>
            <person name="Janssen P.H."/>
            <person name="Henrissat B."/>
            <person name="Coutinho P.M."/>
            <person name="Wu M."/>
            <person name="Xie G."/>
            <person name="Haft D.H."/>
            <person name="Sait M."/>
            <person name="Badger J."/>
            <person name="Barabote R.D."/>
            <person name="Bradley B."/>
            <person name="Brettin T.S."/>
            <person name="Brinkac L.M."/>
            <person name="Bruce D."/>
            <person name="Creasy T."/>
            <person name="Daugherty S.C."/>
            <person name="Davidsen T.M."/>
            <person name="DeBoy R.T."/>
            <person name="Detter J.C."/>
            <person name="Dodson R.J."/>
            <person name="Durkin A.S."/>
            <person name="Ganapathy A."/>
            <person name="Gwinn-Giglio M."/>
            <person name="Han C.S."/>
            <person name="Khouri H."/>
            <person name="Kiss H."/>
            <person name="Kothari S.P."/>
            <person name="Madupu R."/>
            <person name="Nelson K.E."/>
            <person name="Nelson W.C."/>
            <person name="Paulsen I."/>
            <person name="Penn K."/>
            <person name="Ren Q."/>
            <person name="Rosovitz M.J."/>
            <person name="Selengut J.D."/>
            <person name="Shrivastava S."/>
            <person name="Sullivan S.A."/>
            <person name="Tapia R."/>
            <person name="Thompson L.S."/>
            <person name="Watkins K.L."/>
            <person name="Yang Q."/>
            <person name="Yu C."/>
            <person name="Zafar N."/>
            <person name="Zhou L."/>
            <person name="Kuske C.R."/>
        </authorList>
    </citation>
    <scope>NUCLEOTIDE SEQUENCE [LARGE SCALE GENOMIC DNA]</scope>
    <source>
        <strain evidence="12 13">Ellin345</strain>
    </source>
</reference>
<evidence type="ECO:0000256" key="10">
    <source>
        <dbReference type="ARBA" id="ARBA00023136"/>
    </source>
</evidence>
<evidence type="ECO:0000256" key="3">
    <source>
        <dbReference type="ARBA" id="ARBA00014962"/>
    </source>
</evidence>
<dbReference type="EMBL" id="CP000360">
    <property type="protein sequence ID" value="ABF39150.1"/>
    <property type="molecule type" value="Genomic_DNA"/>
</dbReference>
<proteinExistence type="inferred from homology"/>
<evidence type="ECO:0000256" key="5">
    <source>
        <dbReference type="ARBA" id="ARBA00022475"/>
    </source>
</evidence>
<comment type="subcellular location">
    <subcellularLocation>
        <location evidence="1">Cell membrane</location>
        <topology evidence="1">Single-pass membrane protein</topology>
    </subcellularLocation>
</comment>
<name>Q1IVF0_KORVE</name>
<evidence type="ECO:0000256" key="7">
    <source>
        <dbReference type="ARBA" id="ARBA00022927"/>
    </source>
</evidence>
<dbReference type="eggNOG" id="COG1862">
    <property type="taxonomic scope" value="Bacteria"/>
</dbReference>
<organism evidence="12 13">
    <name type="scientific">Koribacter versatilis (strain Ellin345)</name>
    <dbReference type="NCBI Taxonomy" id="204669"/>
    <lineage>
        <taxon>Bacteria</taxon>
        <taxon>Pseudomonadati</taxon>
        <taxon>Acidobacteriota</taxon>
        <taxon>Terriglobia</taxon>
        <taxon>Terriglobales</taxon>
        <taxon>Candidatus Korobacteraceae</taxon>
        <taxon>Candidatus Korobacter</taxon>
    </lineage>
</organism>
<protein>
    <recommendedName>
        <fullName evidence="3">Sec translocon accessory complex subunit YajC</fullName>
    </recommendedName>
</protein>
<dbReference type="PRINTS" id="PR01853">
    <property type="entry name" value="YAJCTRNLCASE"/>
</dbReference>
<dbReference type="PANTHER" id="PTHR33909">
    <property type="entry name" value="SEC TRANSLOCON ACCESSORY COMPLEX SUBUNIT YAJC"/>
    <property type="match status" value="1"/>
</dbReference>
<feature type="transmembrane region" description="Helical" evidence="11">
    <location>
        <begin position="12"/>
        <end position="34"/>
    </location>
</feature>
<dbReference type="SMART" id="SM01323">
    <property type="entry name" value="YajC"/>
    <property type="match status" value="1"/>
</dbReference>
<keyword evidence="9" id="KW-0811">Translocation</keyword>
<dbReference type="PANTHER" id="PTHR33909:SF1">
    <property type="entry name" value="SEC TRANSLOCON ACCESSORY COMPLEX SUBUNIT YAJC"/>
    <property type="match status" value="1"/>
</dbReference>
<keyword evidence="10 11" id="KW-0472">Membrane</keyword>
<dbReference type="NCBIfam" id="TIGR00739">
    <property type="entry name" value="yajC"/>
    <property type="match status" value="1"/>
</dbReference>
<dbReference type="Proteomes" id="UP000002432">
    <property type="component" value="Chromosome"/>
</dbReference>
<dbReference type="AlphaFoldDB" id="Q1IVF0"/>
<keyword evidence="4" id="KW-0813">Transport</keyword>
<sequence length="107" mass="11919">MTNLLAVFWQAVGGQFGGSLIFMVAIFAIFYFLLIMPQQRRQKKWQQMLGELKSGDKVVTTGGIRGVIFSVKDDALVLRVAPDNIKLEVTRQAIASVITEDKENSKS</sequence>
<dbReference type="EnsemblBacteria" id="ABF39150">
    <property type="protein sequence ID" value="ABF39150"/>
    <property type="gene ID" value="Acid345_0145"/>
</dbReference>
<evidence type="ECO:0000313" key="13">
    <source>
        <dbReference type="Proteomes" id="UP000002432"/>
    </source>
</evidence>
<dbReference type="OrthoDB" id="9800132at2"/>
<dbReference type="STRING" id="204669.Acid345_0145"/>
<evidence type="ECO:0000256" key="8">
    <source>
        <dbReference type="ARBA" id="ARBA00022989"/>
    </source>
</evidence>
<gene>
    <name evidence="12" type="ordered locus">Acid345_0145</name>
</gene>
<keyword evidence="7" id="KW-0653">Protein transport</keyword>
<keyword evidence="6 11" id="KW-0812">Transmembrane</keyword>
<evidence type="ECO:0000256" key="1">
    <source>
        <dbReference type="ARBA" id="ARBA00004162"/>
    </source>
</evidence>